<dbReference type="SMART" id="SM00292">
    <property type="entry name" value="BRCT"/>
    <property type="match status" value="1"/>
</dbReference>
<dbReference type="PIRSF" id="PIRSF001604">
    <property type="entry name" value="LigA"/>
    <property type="match status" value="1"/>
</dbReference>
<dbReference type="CDD" id="cd17748">
    <property type="entry name" value="BRCT_DNA_ligase_like"/>
    <property type="match status" value="1"/>
</dbReference>
<dbReference type="InterPro" id="IPR001357">
    <property type="entry name" value="BRCT_dom"/>
</dbReference>
<feature type="binding site" evidence="10">
    <location>
        <position position="465"/>
    </location>
    <ligand>
        <name>Zn(2+)</name>
        <dbReference type="ChEBI" id="CHEBI:29105"/>
    </ligand>
</feature>
<feature type="binding site" evidence="10">
    <location>
        <position position="172"/>
    </location>
    <ligand>
        <name>NAD(+)</name>
        <dbReference type="ChEBI" id="CHEBI:57540"/>
    </ligand>
</feature>
<evidence type="ECO:0000256" key="1">
    <source>
        <dbReference type="ARBA" id="ARBA00022598"/>
    </source>
</evidence>
<keyword evidence="1 10" id="KW-0436">Ligase</keyword>
<dbReference type="GO" id="GO:0016874">
    <property type="term" value="F:ligase activity"/>
    <property type="evidence" value="ECO:0007669"/>
    <property type="project" value="UniProtKB-KW"/>
</dbReference>
<feature type="active site" description="N6-AMP-lysine intermediate" evidence="10">
    <location>
        <position position="151"/>
    </location>
</feature>
<dbReference type="SUPFAM" id="SSF47781">
    <property type="entry name" value="RuvA domain 2-like"/>
    <property type="match status" value="1"/>
</dbReference>
<feature type="binding site" evidence="10">
    <location>
        <begin position="65"/>
        <end position="69"/>
    </location>
    <ligand>
        <name>NAD(+)</name>
        <dbReference type="ChEBI" id="CHEBI:57540"/>
    </ligand>
</feature>
<keyword evidence="10" id="KW-0464">Manganese</keyword>
<dbReference type="Pfam" id="PF01653">
    <property type="entry name" value="DNA_ligase_aden"/>
    <property type="match status" value="1"/>
</dbReference>
<keyword evidence="5 10" id="KW-0862">Zinc</keyword>
<feature type="domain" description="BRCT" evidence="12">
    <location>
        <begin position="695"/>
        <end position="765"/>
    </location>
</feature>
<evidence type="ECO:0000256" key="4">
    <source>
        <dbReference type="ARBA" id="ARBA00022763"/>
    </source>
</evidence>
<evidence type="ECO:0000256" key="11">
    <source>
        <dbReference type="SAM" id="MobiDB-lite"/>
    </source>
</evidence>
<accession>A0ABP6LX61</accession>
<keyword evidence="6 10" id="KW-0460">Magnesium</keyword>
<keyword evidence="8 10" id="KW-0234">DNA repair</keyword>
<dbReference type="HAMAP" id="MF_01588">
    <property type="entry name" value="DNA_ligase_A"/>
    <property type="match status" value="1"/>
</dbReference>
<feature type="compositionally biased region" description="Low complexity" evidence="11">
    <location>
        <begin position="18"/>
        <end position="36"/>
    </location>
</feature>
<dbReference type="Gene3D" id="1.10.150.20">
    <property type="entry name" value="5' to 3' exonuclease, C-terminal subdomain"/>
    <property type="match status" value="2"/>
</dbReference>
<feature type="binding site" evidence="10">
    <location>
        <position position="325"/>
    </location>
    <ligand>
        <name>NAD(+)</name>
        <dbReference type="ChEBI" id="CHEBI:57540"/>
    </ligand>
</feature>
<dbReference type="Gene3D" id="1.10.287.610">
    <property type="entry name" value="Helix hairpin bin"/>
    <property type="match status" value="1"/>
</dbReference>
<dbReference type="PROSITE" id="PS50172">
    <property type="entry name" value="BRCT"/>
    <property type="match status" value="1"/>
</dbReference>
<dbReference type="InterPro" id="IPR018239">
    <property type="entry name" value="DNA_ligase_AS"/>
</dbReference>
<feature type="binding site" evidence="10">
    <location>
        <position position="349"/>
    </location>
    <ligand>
        <name>NAD(+)</name>
        <dbReference type="ChEBI" id="CHEBI:57540"/>
    </ligand>
</feature>
<evidence type="ECO:0000259" key="12">
    <source>
        <dbReference type="PROSITE" id="PS50172"/>
    </source>
</evidence>
<gene>
    <name evidence="10" type="primary">ligA</name>
    <name evidence="13" type="ORF">GCM10010529_12860</name>
</gene>
<evidence type="ECO:0000256" key="5">
    <source>
        <dbReference type="ARBA" id="ARBA00022833"/>
    </source>
</evidence>
<feature type="binding site" evidence="10">
    <location>
        <position position="449"/>
    </location>
    <ligand>
        <name>Zn(2+)</name>
        <dbReference type="ChEBI" id="CHEBI:29105"/>
    </ligand>
</feature>
<keyword evidence="7 10" id="KW-0520">NAD</keyword>
<dbReference type="Pfam" id="PF00533">
    <property type="entry name" value="BRCT"/>
    <property type="match status" value="1"/>
</dbReference>
<dbReference type="Pfam" id="PF03119">
    <property type="entry name" value="DNA_ligase_ZBD"/>
    <property type="match status" value="1"/>
</dbReference>
<feature type="region of interest" description="Disordered" evidence="11">
    <location>
        <begin position="227"/>
        <end position="251"/>
    </location>
</feature>
<dbReference type="PANTHER" id="PTHR23389:SF9">
    <property type="entry name" value="DNA LIGASE"/>
    <property type="match status" value="1"/>
</dbReference>
<dbReference type="InterPro" id="IPR010994">
    <property type="entry name" value="RuvA_2-like"/>
</dbReference>
<evidence type="ECO:0000256" key="3">
    <source>
        <dbReference type="ARBA" id="ARBA00022723"/>
    </source>
</evidence>
<reference evidence="14" key="1">
    <citation type="journal article" date="2019" name="Int. J. Syst. Evol. Microbiol.">
        <title>The Global Catalogue of Microorganisms (GCM) 10K type strain sequencing project: providing services to taxonomists for standard genome sequencing and annotation.</title>
        <authorList>
            <consortium name="The Broad Institute Genomics Platform"/>
            <consortium name="The Broad Institute Genome Sequencing Center for Infectious Disease"/>
            <person name="Wu L."/>
            <person name="Ma J."/>
        </authorList>
    </citation>
    <scope>NUCLEOTIDE SEQUENCE [LARGE SCALE GENOMIC DNA]</scope>
    <source>
        <strain evidence="14">JCM 14309</strain>
    </source>
</reference>
<keyword evidence="14" id="KW-1185">Reference proteome</keyword>
<evidence type="ECO:0000256" key="7">
    <source>
        <dbReference type="ARBA" id="ARBA00023027"/>
    </source>
</evidence>
<dbReference type="PROSITE" id="PS01055">
    <property type="entry name" value="DNA_LIGASE_N1"/>
    <property type="match status" value="1"/>
</dbReference>
<keyword evidence="3 10" id="KW-0479">Metal-binding</keyword>
<evidence type="ECO:0000313" key="13">
    <source>
        <dbReference type="EMBL" id="GAA3060672.1"/>
    </source>
</evidence>
<dbReference type="Gene3D" id="2.40.50.140">
    <property type="entry name" value="Nucleic acid-binding proteins"/>
    <property type="match status" value="1"/>
</dbReference>
<dbReference type="InterPro" id="IPR013839">
    <property type="entry name" value="DNAligase_adenylation"/>
</dbReference>
<feature type="binding site" evidence="10">
    <location>
        <begin position="114"/>
        <end position="115"/>
    </location>
    <ligand>
        <name>NAD(+)</name>
        <dbReference type="ChEBI" id="CHEBI:57540"/>
    </ligand>
</feature>
<comment type="catalytic activity">
    <reaction evidence="9 10">
        <text>NAD(+) + (deoxyribonucleotide)n-3'-hydroxyl + 5'-phospho-(deoxyribonucleotide)m = (deoxyribonucleotide)n+m + AMP + beta-nicotinamide D-nucleotide.</text>
        <dbReference type="EC" id="6.5.1.2"/>
    </reaction>
</comment>
<dbReference type="NCBIfam" id="NF005932">
    <property type="entry name" value="PRK07956.1"/>
    <property type="match status" value="1"/>
</dbReference>
<dbReference type="Pfam" id="PF03120">
    <property type="entry name" value="OB_DNA_ligase"/>
    <property type="match status" value="1"/>
</dbReference>
<name>A0ABP6LX61_9MICC</name>
<dbReference type="NCBIfam" id="TIGR00575">
    <property type="entry name" value="dnlj"/>
    <property type="match status" value="1"/>
</dbReference>
<evidence type="ECO:0000313" key="14">
    <source>
        <dbReference type="Proteomes" id="UP001500236"/>
    </source>
</evidence>
<keyword evidence="2 10" id="KW-0235">DNA replication</keyword>
<dbReference type="InterPro" id="IPR013840">
    <property type="entry name" value="DNAligase_N"/>
</dbReference>
<dbReference type="Pfam" id="PF12826">
    <property type="entry name" value="HHH_2"/>
    <property type="match status" value="1"/>
</dbReference>
<feature type="binding site" evidence="10">
    <location>
        <position position="149"/>
    </location>
    <ligand>
        <name>NAD(+)</name>
        <dbReference type="ChEBI" id="CHEBI:57540"/>
    </ligand>
</feature>
<evidence type="ECO:0000256" key="9">
    <source>
        <dbReference type="ARBA" id="ARBA00034005"/>
    </source>
</evidence>
<dbReference type="Gene3D" id="3.40.50.10190">
    <property type="entry name" value="BRCT domain"/>
    <property type="match status" value="1"/>
</dbReference>
<protein>
    <recommendedName>
        <fullName evidence="10">DNA ligase</fullName>
        <ecNumber evidence="10">6.5.1.2</ecNumber>
    </recommendedName>
    <alternativeName>
        <fullName evidence="10">Polydeoxyribonucleotide synthase [NAD(+)]</fullName>
    </alternativeName>
</protein>
<dbReference type="CDD" id="cd00114">
    <property type="entry name" value="LIGANc"/>
    <property type="match status" value="1"/>
</dbReference>
<dbReference type="EMBL" id="BAAAVT010000007">
    <property type="protein sequence ID" value="GAA3060672.1"/>
    <property type="molecule type" value="Genomic_DNA"/>
</dbReference>
<feature type="binding site" evidence="10">
    <location>
        <position position="209"/>
    </location>
    <ligand>
        <name>NAD(+)</name>
        <dbReference type="ChEBI" id="CHEBI:57540"/>
    </ligand>
</feature>
<dbReference type="InterPro" id="IPR004149">
    <property type="entry name" value="Znf_DNAligase_C4"/>
</dbReference>
<proteinExistence type="inferred from homology"/>
<dbReference type="InterPro" id="IPR001679">
    <property type="entry name" value="DNA_ligase"/>
</dbReference>
<dbReference type="EC" id="6.5.1.2" evidence="10"/>
<keyword evidence="4 10" id="KW-0227">DNA damage</keyword>
<dbReference type="SUPFAM" id="SSF56091">
    <property type="entry name" value="DNA ligase/mRNA capping enzyme, catalytic domain"/>
    <property type="match status" value="1"/>
</dbReference>
<dbReference type="SUPFAM" id="SSF52113">
    <property type="entry name" value="BRCT domain"/>
    <property type="match status" value="1"/>
</dbReference>
<dbReference type="InterPro" id="IPR012340">
    <property type="entry name" value="NA-bd_OB-fold"/>
</dbReference>
<evidence type="ECO:0000256" key="2">
    <source>
        <dbReference type="ARBA" id="ARBA00022705"/>
    </source>
</evidence>
<organism evidence="13 14">
    <name type="scientific">Nesterenkonia aethiopica</name>
    <dbReference type="NCBI Taxonomy" id="269144"/>
    <lineage>
        <taxon>Bacteria</taxon>
        <taxon>Bacillati</taxon>
        <taxon>Actinomycetota</taxon>
        <taxon>Actinomycetes</taxon>
        <taxon>Micrococcales</taxon>
        <taxon>Micrococcaceae</taxon>
        <taxon>Nesterenkonia</taxon>
    </lineage>
</organism>
<comment type="similarity">
    <text evidence="10">Belongs to the NAD-dependent DNA ligase family. LigA subfamily.</text>
</comment>
<dbReference type="InterPro" id="IPR004150">
    <property type="entry name" value="NAD_DNA_ligase_OB"/>
</dbReference>
<feature type="region of interest" description="Disordered" evidence="11">
    <location>
        <begin position="1"/>
        <end position="38"/>
    </location>
</feature>
<dbReference type="Gene3D" id="6.20.10.30">
    <property type="match status" value="1"/>
</dbReference>
<comment type="caution">
    <text evidence="13">The sequence shown here is derived from an EMBL/GenBank/DDBJ whole genome shotgun (WGS) entry which is preliminary data.</text>
</comment>
<evidence type="ECO:0000256" key="8">
    <source>
        <dbReference type="ARBA" id="ARBA00023204"/>
    </source>
</evidence>
<comment type="cofactor">
    <cofactor evidence="10">
        <name>Mg(2+)</name>
        <dbReference type="ChEBI" id="CHEBI:18420"/>
    </cofactor>
    <cofactor evidence="10">
        <name>Mn(2+)</name>
        <dbReference type="ChEBI" id="CHEBI:29035"/>
    </cofactor>
</comment>
<dbReference type="Gene3D" id="3.30.470.30">
    <property type="entry name" value="DNA ligase/mRNA capping enzyme"/>
    <property type="match status" value="1"/>
</dbReference>
<sequence>MRVTETADRDAVEPAPEPTAEPASAPSAEPSAPPTALREEYEQLVEEVRRHRVAYYQEDAPLISDAEFDELYSRLQRIEAEHPEIVSADSPTQEVGGEVSEAFSPVTHLQRMYSLEDVFSRSELRAWYDRAVASLAEVRPDATPTWLTEVKIDGLAINLLYREGRLVRAATRGDGTTGEDVTHNVLTIEDIPQRLSGEGHPAELEVRGEIFMPTEQFHAFNERLTAAGKPPLANPRNAAAGSLRQKDPAKTAERPLSMFVHGLGAREGLDLGSQHEAYELLASWGLPVSPYTKLLRSYEDIEAYLDEHQSRRHELVHEIDGVVIKVDDFDQQRALGHTSRVPRWAAAYKYPPEEVHTRLVDIQVQVGRTGRVTPFAVLEPQKVAGSVVSRATLHNQDVVRAKGVLIGDDVIVRKAGDVIPEVLGPVLPSREGREEELHEFVFPVKCPACGTELRPAKEGDVDYRCPNAESCPAQLAERVIHVGSRGALDIEGLGEEGGRALTDPDFRRPDLPELVSREAVAESGVMVTFGEDGMPEPQTPVLRNEADLFHLSPEDLKDVYVWREERHYDAASRTWTKTGLWTVERYFAKQDGDPNDRCRTLFSELEKAKEQPLWRVLVALSIRHVGPTASRALAAAYGSLEKIQAADEEELAGIDGVGPTIAAAVHEWFSLDWHRRIVERWAEAGVRMVDDVDEETPRTLEGLTVVVTGSLENWSRDESKEAIIARGGRAAGSVSKKTAYVVAGANAGSKLDKAASLGVPVLDEEQFGVLLQRGPEGLES</sequence>
<feature type="binding site" evidence="10">
    <location>
        <position position="446"/>
    </location>
    <ligand>
        <name>Zn(2+)</name>
        <dbReference type="ChEBI" id="CHEBI:29105"/>
    </ligand>
</feature>
<feature type="compositionally biased region" description="Basic and acidic residues" evidence="11">
    <location>
        <begin position="1"/>
        <end position="12"/>
    </location>
</feature>
<evidence type="ECO:0000256" key="10">
    <source>
        <dbReference type="HAMAP-Rule" id="MF_01588"/>
    </source>
</evidence>
<evidence type="ECO:0000256" key="6">
    <source>
        <dbReference type="ARBA" id="ARBA00022842"/>
    </source>
</evidence>
<dbReference type="InterPro" id="IPR041663">
    <property type="entry name" value="DisA/LigA_HHH"/>
</dbReference>
<feature type="binding site" evidence="10">
    <location>
        <position position="471"/>
    </location>
    <ligand>
        <name>Zn(2+)</name>
        <dbReference type="ChEBI" id="CHEBI:29105"/>
    </ligand>
</feature>
<dbReference type="SMART" id="SM00532">
    <property type="entry name" value="LIGANc"/>
    <property type="match status" value="1"/>
</dbReference>
<dbReference type="SUPFAM" id="SSF50249">
    <property type="entry name" value="Nucleic acid-binding proteins"/>
    <property type="match status" value="1"/>
</dbReference>
<dbReference type="InterPro" id="IPR036420">
    <property type="entry name" value="BRCT_dom_sf"/>
</dbReference>
<dbReference type="Proteomes" id="UP001500236">
    <property type="component" value="Unassembled WGS sequence"/>
</dbReference>
<comment type="function">
    <text evidence="10">DNA ligase that catalyzes the formation of phosphodiester linkages between 5'-phosphoryl and 3'-hydroxyl groups in double-stranded DNA using NAD as a coenzyme and as the energy source for the reaction. It is essential for DNA replication and repair of damaged DNA.</text>
</comment>
<dbReference type="PANTHER" id="PTHR23389">
    <property type="entry name" value="CHROMOSOME TRANSMISSION FIDELITY FACTOR 18"/>
    <property type="match status" value="1"/>
</dbReference>